<dbReference type="EMBL" id="JAAKFY010000011">
    <property type="protein sequence ID" value="KAF3850274.1"/>
    <property type="molecule type" value="Genomic_DNA"/>
</dbReference>
<feature type="non-terminal residue" evidence="3">
    <location>
        <position position="1"/>
    </location>
</feature>
<name>A0A7J5YLB2_DISMA</name>
<gene>
    <name evidence="3" type="ORF">F7725_019993</name>
</gene>
<protein>
    <submittedName>
        <fullName evidence="3">Uncharacterized protein</fullName>
    </submittedName>
</protein>
<keyword evidence="2" id="KW-0812">Transmembrane</keyword>
<feature type="region of interest" description="Disordered" evidence="1">
    <location>
        <begin position="106"/>
        <end position="161"/>
    </location>
</feature>
<keyword evidence="2" id="KW-1133">Transmembrane helix</keyword>
<reference evidence="3 4" key="1">
    <citation type="submission" date="2020-03" db="EMBL/GenBank/DDBJ databases">
        <title>Dissostichus mawsoni Genome sequencing and assembly.</title>
        <authorList>
            <person name="Park H."/>
        </authorList>
    </citation>
    <scope>NUCLEOTIDE SEQUENCE [LARGE SCALE GENOMIC DNA]</scope>
    <source>
        <strain evidence="3">DM0001</strain>
        <tissue evidence="3">Muscle</tissue>
    </source>
</reference>
<evidence type="ECO:0000256" key="2">
    <source>
        <dbReference type="SAM" id="Phobius"/>
    </source>
</evidence>
<organism evidence="3 4">
    <name type="scientific">Dissostichus mawsoni</name>
    <name type="common">Antarctic cod</name>
    <dbReference type="NCBI Taxonomy" id="36200"/>
    <lineage>
        <taxon>Eukaryota</taxon>
        <taxon>Metazoa</taxon>
        <taxon>Chordata</taxon>
        <taxon>Craniata</taxon>
        <taxon>Vertebrata</taxon>
        <taxon>Euteleostomi</taxon>
        <taxon>Actinopterygii</taxon>
        <taxon>Neopterygii</taxon>
        <taxon>Teleostei</taxon>
        <taxon>Neoteleostei</taxon>
        <taxon>Acanthomorphata</taxon>
        <taxon>Eupercaria</taxon>
        <taxon>Perciformes</taxon>
        <taxon>Notothenioidei</taxon>
        <taxon>Nototheniidae</taxon>
        <taxon>Dissostichus</taxon>
    </lineage>
</organism>
<comment type="caution">
    <text evidence="3">The sequence shown here is derived from an EMBL/GenBank/DDBJ whole genome shotgun (WGS) entry which is preliminary data.</text>
</comment>
<dbReference type="Proteomes" id="UP000518266">
    <property type="component" value="Unassembled WGS sequence"/>
</dbReference>
<feature type="transmembrane region" description="Helical" evidence="2">
    <location>
        <begin position="80"/>
        <end position="103"/>
    </location>
</feature>
<evidence type="ECO:0000256" key="1">
    <source>
        <dbReference type="SAM" id="MobiDB-lite"/>
    </source>
</evidence>
<keyword evidence="2" id="KW-0472">Membrane</keyword>
<evidence type="ECO:0000313" key="4">
    <source>
        <dbReference type="Proteomes" id="UP000518266"/>
    </source>
</evidence>
<keyword evidence="4" id="KW-1185">Reference proteome</keyword>
<feature type="transmembrane region" description="Helical" evidence="2">
    <location>
        <begin position="50"/>
        <end position="74"/>
    </location>
</feature>
<dbReference type="OrthoDB" id="8961963at2759"/>
<proteinExistence type="predicted"/>
<evidence type="ECO:0000313" key="3">
    <source>
        <dbReference type="EMBL" id="KAF3850274.1"/>
    </source>
</evidence>
<feature type="compositionally biased region" description="Polar residues" evidence="1">
    <location>
        <begin position="143"/>
        <end position="155"/>
    </location>
</feature>
<accession>A0A7J5YLB2</accession>
<dbReference type="AlphaFoldDB" id="A0A7J5YLB2"/>
<sequence length="161" mass="18187">MTLSHFEDATDSQTTKTLVIFPHWRHWRQILVGREFESHWLRFIIVSVDWLRFIIVSVGLASLIIIVVTVTIWTRAKVEMWWYIVAAVGLAALLIVIVAVIGWKKTKGGRPRMDDGNEQGLNPAVTQPGPENTADREEDVSYASVSYSKNTNSKRTPAAKP</sequence>